<evidence type="ECO:0000313" key="2">
    <source>
        <dbReference type="EMBL" id="SHH74145.1"/>
    </source>
</evidence>
<dbReference type="FunFam" id="2.30.30.140:FF:000022">
    <property type="entry name" value="Hydrogenase assembly chaperone HybG"/>
    <property type="match status" value="1"/>
</dbReference>
<dbReference type="GO" id="GO:0005506">
    <property type="term" value="F:iron ion binding"/>
    <property type="evidence" value="ECO:0007669"/>
    <property type="project" value="TreeGrafter"/>
</dbReference>
<dbReference type="AlphaFoldDB" id="A0A1M5VG44"/>
<dbReference type="Gene3D" id="2.30.30.140">
    <property type="match status" value="1"/>
</dbReference>
<evidence type="ECO:0000256" key="1">
    <source>
        <dbReference type="ARBA" id="ARBA00006018"/>
    </source>
</evidence>
<protein>
    <submittedName>
        <fullName evidence="2">Hydrogenase expression/formation protein HypC</fullName>
    </submittedName>
</protein>
<evidence type="ECO:0000313" key="3">
    <source>
        <dbReference type="Proteomes" id="UP000184268"/>
    </source>
</evidence>
<dbReference type="EMBL" id="FQXG01000004">
    <property type="protein sequence ID" value="SHH74145.1"/>
    <property type="molecule type" value="Genomic_DNA"/>
</dbReference>
<dbReference type="PANTHER" id="PTHR35177:SF2">
    <property type="entry name" value="HYDROGENASE MATURATION FACTOR HYBG"/>
    <property type="match status" value="1"/>
</dbReference>
<dbReference type="Proteomes" id="UP000184268">
    <property type="component" value="Unassembled WGS sequence"/>
</dbReference>
<organism evidence="2 3">
    <name type="scientific">Ferrimonas marina</name>
    <dbReference type="NCBI Taxonomy" id="299255"/>
    <lineage>
        <taxon>Bacteria</taxon>
        <taxon>Pseudomonadati</taxon>
        <taxon>Pseudomonadota</taxon>
        <taxon>Gammaproteobacteria</taxon>
        <taxon>Alteromonadales</taxon>
        <taxon>Ferrimonadaceae</taxon>
        <taxon>Ferrimonas</taxon>
    </lineage>
</organism>
<dbReference type="GO" id="GO:1902670">
    <property type="term" value="F:carbon dioxide binding"/>
    <property type="evidence" value="ECO:0007669"/>
    <property type="project" value="TreeGrafter"/>
</dbReference>
<reference evidence="2 3" key="1">
    <citation type="submission" date="2016-11" db="EMBL/GenBank/DDBJ databases">
        <authorList>
            <person name="Jaros S."/>
            <person name="Januszkiewicz K."/>
            <person name="Wedrychowicz H."/>
        </authorList>
    </citation>
    <scope>NUCLEOTIDE SEQUENCE [LARGE SCALE GENOMIC DNA]</scope>
    <source>
        <strain evidence="2 3">DSM 16917</strain>
    </source>
</reference>
<accession>A0A1M5VG44</accession>
<dbReference type="PANTHER" id="PTHR35177">
    <property type="entry name" value="HYDROGENASE MATURATION FACTOR HYBG"/>
    <property type="match status" value="1"/>
</dbReference>
<sequence length="80" mass="8749">MCFAIPSKVLSLDSEAQIARVETLGQERDVSVHLLGPDLAVGDYLLVSHGFAMEKIDSERALDSLELYREIADKMAAGEI</sequence>
<dbReference type="RefSeq" id="WP_067656566.1">
    <property type="nucleotide sequence ID" value="NZ_FQXG01000004.1"/>
</dbReference>
<dbReference type="NCBIfam" id="TIGR00074">
    <property type="entry name" value="hypC_hupF"/>
    <property type="match status" value="1"/>
</dbReference>
<dbReference type="SUPFAM" id="SSF159127">
    <property type="entry name" value="HupF/HypC-like"/>
    <property type="match status" value="1"/>
</dbReference>
<dbReference type="Pfam" id="PF01455">
    <property type="entry name" value="HupF_HypC"/>
    <property type="match status" value="1"/>
</dbReference>
<proteinExistence type="inferred from homology"/>
<dbReference type="GO" id="GO:0051604">
    <property type="term" value="P:protein maturation"/>
    <property type="evidence" value="ECO:0007669"/>
    <property type="project" value="TreeGrafter"/>
</dbReference>
<dbReference type="InterPro" id="IPR001109">
    <property type="entry name" value="Hydrogenase_HupF/HypC"/>
</dbReference>
<dbReference type="OrthoDB" id="9806017at2"/>
<dbReference type="STRING" id="299255.SAMN02745129_2760"/>
<name>A0A1M5VG44_9GAMM</name>
<dbReference type="PRINTS" id="PR00445">
    <property type="entry name" value="HUPFHYPC"/>
</dbReference>
<keyword evidence="3" id="KW-1185">Reference proteome</keyword>
<comment type="similarity">
    <text evidence="1">Belongs to the HupF/HypC family.</text>
</comment>
<gene>
    <name evidence="2" type="ORF">SAMN02745129_2760</name>
</gene>